<proteinExistence type="predicted"/>
<dbReference type="Gene3D" id="2.60.40.1220">
    <property type="match status" value="1"/>
</dbReference>
<dbReference type="InterPro" id="IPR007348">
    <property type="entry name" value="CopC_dom"/>
</dbReference>
<keyword evidence="2" id="KW-0479">Metal-binding</keyword>
<evidence type="ECO:0000259" key="6">
    <source>
        <dbReference type="Pfam" id="PF04234"/>
    </source>
</evidence>
<reference evidence="7 8" key="1">
    <citation type="submission" date="2018-05" db="EMBL/GenBank/DDBJ databases">
        <title>Complete Genome Sequence of Deinococcus sp. strain 17bor-2.</title>
        <authorList>
            <person name="Srinivasan S."/>
        </authorList>
    </citation>
    <scope>NUCLEOTIDE SEQUENCE [LARGE SCALE GENOMIC DNA]</scope>
    <source>
        <strain evidence="7 8">17bor-2</strain>
    </source>
</reference>
<keyword evidence="8" id="KW-1185">Reference proteome</keyword>
<comment type="subcellular location">
    <subcellularLocation>
        <location evidence="1">Cell envelope</location>
    </subcellularLocation>
</comment>
<gene>
    <name evidence="7" type="ORF">DKM44_14515</name>
</gene>
<evidence type="ECO:0000256" key="3">
    <source>
        <dbReference type="ARBA" id="ARBA00022729"/>
    </source>
</evidence>
<organism evidence="7 8">
    <name type="scientific">Deinococcus irradiatisoli</name>
    <dbReference type="NCBI Taxonomy" id="2202254"/>
    <lineage>
        <taxon>Bacteria</taxon>
        <taxon>Thermotogati</taxon>
        <taxon>Deinococcota</taxon>
        <taxon>Deinococci</taxon>
        <taxon>Deinococcales</taxon>
        <taxon>Deinococcaceae</taxon>
        <taxon>Deinococcus</taxon>
    </lineage>
</organism>
<feature type="chain" id="PRO_5016333131" evidence="5">
    <location>
        <begin position="19"/>
        <end position="132"/>
    </location>
</feature>
<evidence type="ECO:0000256" key="2">
    <source>
        <dbReference type="ARBA" id="ARBA00022723"/>
    </source>
</evidence>
<feature type="domain" description="CopC" evidence="6">
    <location>
        <begin position="19"/>
        <end position="131"/>
    </location>
</feature>
<sequence length="132" mass="14002">MNKLLFLVLLGTLSLAQAHTQVTSITPDAKTAVAAPKAVLLTFSEPIALRFSTFRVMAVPTGKTLEDSAKLALSLKADAPELATRPFTAGNMAARLRLPLKPGLKSGTYVIAWKILSDDGHPVSGQSVFTVK</sequence>
<protein>
    <submittedName>
        <fullName evidence="7">Copper resistance protein CopC</fullName>
    </submittedName>
</protein>
<evidence type="ECO:0000313" key="8">
    <source>
        <dbReference type="Proteomes" id="UP000245368"/>
    </source>
</evidence>
<dbReference type="GO" id="GO:0046688">
    <property type="term" value="P:response to copper ion"/>
    <property type="evidence" value="ECO:0007669"/>
    <property type="project" value="InterPro"/>
</dbReference>
<dbReference type="SUPFAM" id="SSF81296">
    <property type="entry name" value="E set domains"/>
    <property type="match status" value="1"/>
</dbReference>
<dbReference type="RefSeq" id="WP_109828016.1">
    <property type="nucleotide sequence ID" value="NZ_CP029494.1"/>
</dbReference>
<evidence type="ECO:0000313" key="7">
    <source>
        <dbReference type="EMBL" id="AWN24291.1"/>
    </source>
</evidence>
<dbReference type="GO" id="GO:0030313">
    <property type="term" value="C:cell envelope"/>
    <property type="evidence" value="ECO:0007669"/>
    <property type="project" value="UniProtKB-SubCell"/>
</dbReference>
<feature type="signal peptide" evidence="5">
    <location>
        <begin position="1"/>
        <end position="18"/>
    </location>
</feature>
<dbReference type="PANTHER" id="PTHR34820:SF4">
    <property type="entry name" value="INNER MEMBRANE PROTEIN YEBZ"/>
    <property type="match status" value="1"/>
</dbReference>
<dbReference type="InterPro" id="IPR014755">
    <property type="entry name" value="Cu-Rt/internalin_Ig-like"/>
</dbReference>
<dbReference type="OrthoDB" id="2353937at2"/>
<dbReference type="AlphaFoldDB" id="A0A2Z3JL67"/>
<dbReference type="KEGG" id="dez:DKM44_14515"/>
<evidence type="ECO:0000256" key="1">
    <source>
        <dbReference type="ARBA" id="ARBA00004196"/>
    </source>
</evidence>
<dbReference type="Proteomes" id="UP000245368">
    <property type="component" value="Chromosome"/>
</dbReference>
<dbReference type="InterPro" id="IPR032694">
    <property type="entry name" value="CopC/D"/>
</dbReference>
<dbReference type="GO" id="GO:0005507">
    <property type="term" value="F:copper ion binding"/>
    <property type="evidence" value="ECO:0007669"/>
    <property type="project" value="InterPro"/>
</dbReference>
<dbReference type="EMBL" id="CP029494">
    <property type="protein sequence ID" value="AWN24291.1"/>
    <property type="molecule type" value="Genomic_DNA"/>
</dbReference>
<dbReference type="GO" id="GO:0005886">
    <property type="term" value="C:plasma membrane"/>
    <property type="evidence" value="ECO:0007669"/>
    <property type="project" value="TreeGrafter"/>
</dbReference>
<dbReference type="GO" id="GO:0042597">
    <property type="term" value="C:periplasmic space"/>
    <property type="evidence" value="ECO:0007669"/>
    <property type="project" value="InterPro"/>
</dbReference>
<accession>A0A2Z3JL67</accession>
<dbReference type="GO" id="GO:0006825">
    <property type="term" value="P:copper ion transport"/>
    <property type="evidence" value="ECO:0007669"/>
    <property type="project" value="InterPro"/>
</dbReference>
<dbReference type="InterPro" id="IPR014756">
    <property type="entry name" value="Ig_E-set"/>
</dbReference>
<name>A0A2Z3JL67_9DEIO</name>
<evidence type="ECO:0000256" key="5">
    <source>
        <dbReference type="SAM" id="SignalP"/>
    </source>
</evidence>
<dbReference type="PANTHER" id="PTHR34820">
    <property type="entry name" value="INNER MEMBRANE PROTEIN YEBZ"/>
    <property type="match status" value="1"/>
</dbReference>
<evidence type="ECO:0000256" key="4">
    <source>
        <dbReference type="ARBA" id="ARBA00023008"/>
    </source>
</evidence>
<keyword evidence="4" id="KW-0186">Copper</keyword>
<dbReference type="Pfam" id="PF04234">
    <property type="entry name" value="CopC"/>
    <property type="match status" value="1"/>
</dbReference>
<keyword evidence="3 5" id="KW-0732">Signal</keyword>